<evidence type="ECO:0000313" key="9">
    <source>
        <dbReference type="Proteomes" id="UP000006727"/>
    </source>
</evidence>
<dbReference type="EMBL" id="ABEU02000017">
    <property type="protein sequence ID" value="PNR36717.1"/>
    <property type="molecule type" value="Genomic_DNA"/>
</dbReference>
<dbReference type="InterPro" id="IPR003231">
    <property type="entry name" value="ACP"/>
</dbReference>
<keyword evidence="4" id="KW-0275">Fatty acid biosynthesis</keyword>
<evidence type="ECO:0000256" key="2">
    <source>
        <dbReference type="ARBA" id="ARBA00022450"/>
    </source>
</evidence>
<comment type="similarity">
    <text evidence="1">Belongs to the acyl carrier protein (ACP) family.</text>
</comment>
<dbReference type="PaxDb" id="3218-PP1S468_18V6.1"/>
<feature type="domain" description="Carrier" evidence="5">
    <location>
        <begin position="97"/>
        <end position="171"/>
    </location>
</feature>
<comment type="function">
    <text evidence="4">Carrier of the growing fatty acid chain in fatty acid biosynthesis.</text>
</comment>
<accession>A0A2K1J5B9</accession>
<dbReference type="GO" id="GO:0000036">
    <property type="term" value="F:acyl carrier activity"/>
    <property type="evidence" value="ECO:0007669"/>
    <property type="project" value="InterPro"/>
</dbReference>
<evidence type="ECO:0000256" key="4">
    <source>
        <dbReference type="RuleBase" id="RU000722"/>
    </source>
</evidence>
<organism evidence="7">
    <name type="scientific">Physcomitrium patens</name>
    <name type="common">Spreading-leaved earth moss</name>
    <name type="synonym">Physcomitrella patens</name>
    <dbReference type="NCBI Taxonomy" id="3218"/>
    <lineage>
        <taxon>Eukaryota</taxon>
        <taxon>Viridiplantae</taxon>
        <taxon>Streptophyta</taxon>
        <taxon>Embryophyta</taxon>
        <taxon>Bryophyta</taxon>
        <taxon>Bryophytina</taxon>
        <taxon>Bryopsida</taxon>
        <taxon>Funariidae</taxon>
        <taxon>Funariales</taxon>
        <taxon>Funariaceae</taxon>
        <taxon>Physcomitrium</taxon>
    </lineage>
</organism>
<dbReference type="EnsemblPlants" id="Pp3c17_24230V3.2">
    <property type="protein sequence ID" value="Pp3c17_24230V3.2"/>
    <property type="gene ID" value="Pp3c17_24230"/>
</dbReference>
<evidence type="ECO:0000313" key="8">
    <source>
        <dbReference type="EnsemblPlants" id="Pp3c17_24100V3.1"/>
    </source>
</evidence>
<evidence type="ECO:0000256" key="1">
    <source>
        <dbReference type="ARBA" id="ARBA00010930"/>
    </source>
</evidence>
<dbReference type="Proteomes" id="UP000006727">
    <property type="component" value="Chromosome 17"/>
</dbReference>
<dbReference type="EnsemblPlants" id="Pp3c17_24100V3.1">
    <property type="protein sequence ID" value="Pp3c17_24100V3.1"/>
    <property type="gene ID" value="Pp3c17_24100"/>
</dbReference>
<keyword evidence="9" id="KW-1185">Reference proteome</keyword>
<name>A0A2K1J5B9_PHYPA</name>
<dbReference type="HAMAP" id="MF_01217">
    <property type="entry name" value="Acyl_carrier"/>
    <property type="match status" value="1"/>
</dbReference>
<dbReference type="FunCoup" id="A0A2K1J5B9">
    <property type="interactions" value="3096"/>
</dbReference>
<dbReference type="PANTHER" id="PTHR46153">
    <property type="entry name" value="ACYL CARRIER PROTEIN"/>
    <property type="match status" value="1"/>
</dbReference>
<dbReference type="NCBIfam" id="NF002148">
    <property type="entry name" value="PRK00982.1-2"/>
    <property type="match status" value="1"/>
</dbReference>
<evidence type="ECO:0000256" key="3">
    <source>
        <dbReference type="ARBA" id="ARBA00022553"/>
    </source>
</evidence>
<dbReference type="EnsemblPlants" id="Pp3c17_24230V3.1">
    <property type="protein sequence ID" value="Pp3c17_24230V3.1"/>
    <property type="gene ID" value="Pp3c17_24230"/>
</dbReference>
<dbReference type="PROSITE" id="PS50075">
    <property type="entry name" value="CARRIER"/>
    <property type="match status" value="1"/>
</dbReference>
<gene>
    <name evidence="6" type="ORF">PHYPA_022568</name>
    <name evidence="7" type="ORF">PHYPA_022572</name>
</gene>
<keyword evidence="4" id="KW-0276">Fatty acid metabolism</keyword>
<reference evidence="7 9" key="1">
    <citation type="journal article" date="2008" name="Science">
        <title>The Physcomitrella genome reveals evolutionary insights into the conquest of land by plants.</title>
        <authorList>
            <person name="Rensing S."/>
            <person name="Lang D."/>
            <person name="Zimmer A."/>
            <person name="Terry A."/>
            <person name="Salamov A."/>
            <person name="Shapiro H."/>
            <person name="Nishiyama T."/>
            <person name="Perroud P.-F."/>
            <person name="Lindquist E."/>
            <person name="Kamisugi Y."/>
            <person name="Tanahashi T."/>
            <person name="Sakakibara K."/>
            <person name="Fujita T."/>
            <person name="Oishi K."/>
            <person name="Shin-I T."/>
            <person name="Kuroki Y."/>
            <person name="Toyoda A."/>
            <person name="Suzuki Y."/>
            <person name="Hashimoto A."/>
            <person name="Yamaguchi K."/>
            <person name="Sugano A."/>
            <person name="Kohara Y."/>
            <person name="Fujiyama A."/>
            <person name="Anterola A."/>
            <person name="Aoki S."/>
            <person name="Ashton N."/>
            <person name="Barbazuk W.B."/>
            <person name="Barker E."/>
            <person name="Bennetzen J."/>
            <person name="Bezanilla M."/>
            <person name="Blankenship R."/>
            <person name="Cho S.H."/>
            <person name="Dutcher S."/>
            <person name="Estelle M."/>
            <person name="Fawcett J.A."/>
            <person name="Gundlach H."/>
            <person name="Hanada K."/>
            <person name="Heyl A."/>
            <person name="Hicks K.A."/>
            <person name="Hugh J."/>
            <person name="Lohr M."/>
            <person name="Mayer K."/>
            <person name="Melkozernov A."/>
            <person name="Murata T."/>
            <person name="Nelson D."/>
            <person name="Pils B."/>
            <person name="Prigge M."/>
            <person name="Reiss B."/>
            <person name="Renner T."/>
            <person name="Rombauts S."/>
            <person name="Rushton P."/>
            <person name="Sanderfoot A."/>
            <person name="Schween G."/>
            <person name="Shiu S.-H."/>
            <person name="Stueber K."/>
            <person name="Theodoulou F.L."/>
            <person name="Tu H."/>
            <person name="Van de Peer Y."/>
            <person name="Verrier P.J."/>
            <person name="Waters E."/>
            <person name="Wood A."/>
            <person name="Yang L."/>
            <person name="Cove D."/>
            <person name="Cuming A."/>
            <person name="Hasebe M."/>
            <person name="Lucas S."/>
            <person name="Mishler D.B."/>
            <person name="Reski R."/>
            <person name="Grigoriev I."/>
            <person name="Quatrano R.S."/>
            <person name="Boore J.L."/>
        </authorList>
    </citation>
    <scope>NUCLEOTIDE SEQUENCE [LARGE SCALE GENOMIC DNA]</scope>
    <source>
        <strain evidence="8 9">cv. Gransden 2004</strain>
    </source>
</reference>
<dbReference type="SUPFAM" id="SSF47336">
    <property type="entry name" value="ACP-like"/>
    <property type="match status" value="1"/>
</dbReference>
<dbReference type="Gene3D" id="1.10.1200.10">
    <property type="entry name" value="ACP-like"/>
    <property type="match status" value="1"/>
</dbReference>
<dbReference type="InterPro" id="IPR009081">
    <property type="entry name" value="PP-bd_ACP"/>
</dbReference>
<dbReference type="EnsemblPlants" id="Pp3c17_24100V3.2">
    <property type="protein sequence ID" value="Pp3c17_24100V3.2"/>
    <property type="gene ID" value="Pp3c17_24100"/>
</dbReference>
<dbReference type="STRING" id="3218.A0A2K1J5B9"/>
<dbReference type="Gramene" id="Pp3c17_24230V3.2">
    <property type="protein sequence ID" value="Pp3c17_24230V3.2"/>
    <property type="gene ID" value="Pp3c17_24230"/>
</dbReference>
<proteinExistence type="inferred from homology"/>
<dbReference type="Gramene" id="Pp3c17_24230V3.1">
    <property type="protein sequence ID" value="Pp3c17_24230V3.1"/>
    <property type="gene ID" value="Pp3c17_24230"/>
</dbReference>
<evidence type="ECO:0000313" key="7">
    <source>
        <dbReference type="EMBL" id="PNR36721.1"/>
    </source>
</evidence>
<dbReference type="OMA" id="HARVLPC"/>
<evidence type="ECO:0000259" key="5">
    <source>
        <dbReference type="PROSITE" id="PS50075"/>
    </source>
</evidence>
<dbReference type="PANTHER" id="PTHR46153:SF2">
    <property type="entry name" value="ACYL CARRIER PROTEIN"/>
    <property type="match status" value="1"/>
</dbReference>
<dbReference type="NCBIfam" id="TIGR00517">
    <property type="entry name" value="acyl_carrier"/>
    <property type="match status" value="1"/>
</dbReference>
<evidence type="ECO:0000313" key="6">
    <source>
        <dbReference type="EMBL" id="PNR36717.1"/>
    </source>
</evidence>
<sequence>MCFKRFGIAQCLFPHFCSSPFLTPPLAASLHPLPAMASLTVVAAAAITAALASPRSVPFSGLRSLRTLSSVVACPRLVLVSRHARVLPCIRASASEEDAFSIIQDIIAEQLACDKNSITPDSKFTDLGADSLDTVEIMMALEERFDIQVEQDNADKIVTVGNAADLIKEVIASK</sequence>
<dbReference type="AlphaFoldDB" id="A0A2K1J5B9"/>
<keyword evidence="4" id="KW-0443">Lipid metabolism</keyword>
<keyword evidence="4" id="KW-0444">Lipid biosynthesis</keyword>
<dbReference type="InParanoid" id="A0A2K1J5B9"/>
<keyword evidence="3" id="KW-0597">Phosphoprotein</keyword>
<dbReference type="Pfam" id="PF00550">
    <property type="entry name" value="PP-binding"/>
    <property type="match status" value="1"/>
</dbReference>
<reference evidence="8" key="3">
    <citation type="submission" date="2020-12" db="UniProtKB">
        <authorList>
            <consortium name="EnsemblPlants"/>
        </authorList>
    </citation>
    <scope>IDENTIFICATION</scope>
</reference>
<dbReference type="InterPro" id="IPR044813">
    <property type="entry name" value="ACP_chloroplastic"/>
</dbReference>
<dbReference type="NCBIfam" id="NF002150">
    <property type="entry name" value="PRK00982.1-4"/>
    <property type="match status" value="1"/>
</dbReference>
<protein>
    <recommendedName>
        <fullName evidence="4">Acyl carrier protein</fullName>
    </recommendedName>
</protein>
<dbReference type="Gramene" id="Pp3c17_24100V3.2">
    <property type="protein sequence ID" value="Pp3c17_24100V3.2"/>
    <property type="gene ID" value="Pp3c17_24100"/>
</dbReference>
<dbReference type="InterPro" id="IPR036736">
    <property type="entry name" value="ACP-like_sf"/>
</dbReference>
<dbReference type="Gramene" id="Pp3c17_24100V3.1">
    <property type="protein sequence ID" value="Pp3c17_24100V3.1"/>
    <property type="gene ID" value="Pp3c17_24100"/>
</dbReference>
<keyword evidence="2 4" id="KW-0596">Phosphopantetheine</keyword>
<reference evidence="7 9" key="2">
    <citation type="journal article" date="2018" name="Plant J.">
        <title>The Physcomitrella patens chromosome-scale assembly reveals moss genome structure and evolution.</title>
        <authorList>
            <person name="Lang D."/>
            <person name="Ullrich K.K."/>
            <person name="Murat F."/>
            <person name="Fuchs J."/>
            <person name="Jenkins J."/>
            <person name="Haas F.B."/>
            <person name="Piednoel M."/>
            <person name="Gundlach H."/>
            <person name="Van Bel M."/>
            <person name="Meyberg R."/>
            <person name="Vives C."/>
            <person name="Morata J."/>
            <person name="Symeonidi A."/>
            <person name="Hiss M."/>
            <person name="Muchero W."/>
            <person name="Kamisugi Y."/>
            <person name="Saleh O."/>
            <person name="Blanc G."/>
            <person name="Decker E.L."/>
            <person name="van Gessel N."/>
            <person name="Grimwood J."/>
            <person name="Hayes R.D."/>
            <person name="Graham S.W."/>
            <person name="Gunter L.E."/>
            <person name="McDaniel S.F."/>
            <person name="Hoernstein S.N.W."/>
            <person name="Larsson A."/>
            <person name="Li F.W."/>
            <person name="Perroud P.F."/>
            <person name="Phillips J."/>
            <person name="Ranjan P."/>
            <person name="Rokshar D.S."/>
            <person name="Rothfels C.J."/>
            <person name="Schneider L."/>
            <person name="Shu S."/>
            <person name="Stevenson D.W."/>
            <person name="Thummler F."/>
            <person name="Tillich M."/>
            <person name="Villarreal Aguilar J.C."/>
            <person name="Widiez T."/>
            <person name="Wong G.K."/>
            <person name="Wymore A."/>
            <person name="Zhang Y."/>
            <person name="Zimmer A.D."/>
            <person name="Quatrano R.S."/>
            <person name="Mayer K.F.X."/>
            <person name="Goodstein D."/>
            <person name="Casacuberta J.M."/>
            <person name="Vandepoele K."/>
            <person name="Reski R."/>
            <person name="Cuming A.C."/>
            <person name="Tuskan G.A."/>
            <person name="Maumus F."/>
            <person name="Salse J."/>
            <person name="Schmutz J."/>
            <person name="Rensing S.A."/>
        </authorList>
    </citation>
    <scope>NUCLEOTIDE SEQUENCE [LARGE SCALE GENOMIC DNA]</scope>
    <source>
        <strain evidence="8 9">cv. Gransden 2004</strain>
    </source>
</reference>
<dbReference type="EMBL" id="ABEU02000017">
    <property type="protein sequence ID" value="PNR36721.1"/>
    <property type="molecule type" value="Genomic_DNA"/>
</dbReference>